<dbReference type="InterPro" id="IPR036047">
    <property type="entry name" value="F-box-like_dom_sf"/>
</dbReference>
<reference evidence="3" key="1">
    <citation type="journal article" date="2019" name="Environ. Microbiol.">
        <title>Fungal ecological strategies reflected in gene transcription - a case study of two litter decomposers.</title>
        <authorList>
            <person name="Barbi F."/>
            <person name="Kohler A."/>
            <person name="Barry K."/>
            <person name="Baskaran P."/>
            <person name="Daum C."/>
            <person name="Fauchery L."/>
            <person name="Ihrmark K."/>
            <person name="Kuo A."/>
            <person name="LaButti K."/>
            <person name="Lipzen A."/>
            <person name="Morin E."/>
            <person name="Grigoriev I.V."/>
            <person name="Henrissat B."/>
            <person name="Lindahl B."/>
            <person name="Martin F."/>
        </authorList>
    </citation>
    <scope>NUCLEOTIDE SEQUENCE</scope>
    <source>
        <strain evidence="3">JB14</strain>
    </source>
</reference>
<accession>A0A6A4H9U6</accession>
<keyword evidence="4" id="KW-1185">Reference proteome</keyword>
<evidence type="ECO:0000313" key="4">
    <source>
        <dbReference type="Proteomes" id="UP000799118"/>
    </source>
</evidence>
<feature type="compositionally biased region" description="Basic residues" evidence="1">
    <location>
        <begin position="94"/>
        <end position="108"/>
    </location>
</feature>
<dbReference type="InterPro" id="IPR001810">
    <property type="entry name" value="F-box_dom"/>
</dbReference>
<feature type="region of interest" description="Disordered" evidence="1">
    <location>
        <begin position="1"/>
        <end position="28"/>
    </location>
</feature>
<protein>
    <recommendedName>
        <fullName evidence="2">F-box domain-containing protein</fullName>
    </recommendedName>
</protein>
<feature type="region of interest" description="Disordered" evidence="1">
    <location>
        <begin position="545"/>
        <end position="565"/>
    </location>
</feature>
<evidence type="ECO:0000259" key="2">
    <source>
        <dbReference type="PROSITE" id="PS50181"/>
    </source>
</evidence>
<feature type="compositionally biased region" description="Low complexity" evidence="1">
    <location>
        <begin position="813"/>
        <end position="830"/>
    </location>
</feature>
<feature type="region of interest" description="Disordered" evidence="1">
    <location>
        <begin position="722"/>
        <end position="777"/>
    </location>
</feature>
<feature type="compositionally biased region" description="Polar residues" evidence="1">
    <location>
        <begin position="146"/>
        <end position="159"/>
    </location>
</feature>
<evidence type="ECO:0000256" key="1">
    <source>
        <dbReference type="SAM" id="MobiDB-lite"/>
    </source>
</evidence>
<dbReference type="AlphaFoldDB" id="A0A6A4H9U6"/>
<feature type="region of interest" description="Disordered" evidence="1">
    <location>
        <begin position="810"/>
        <end position="861"/>
    </location>
</feature>
<evidence type="ECO:0000313" key="3">
    <source>
        <dbReference type="EMBL" id="KAE9393987.1"/>
    </source>
</evidence>
<feature type="region of interest" description="Disordered" evidence="1">
    <location>
        <begin position="63"/>
        <end position="163"/>
    </location>
</feature>
<feature type="region of interest" description="Disordered" evidence="1">
    <location>
        <begin position="595"/>
        <end position="640"/>
    </location>
</feature>
<feature type="domain" description="F-box" evidence="2">
    <location>
        <begin position="279"/>
        <end position="312"/>
    </location>
</feature>
<feature type="compositionally biased region" description="Low complexity" evidence="1">
    <location>
        <begin position="759"/>
        <end position="773"/>
    </location>
</feature>
<sequence>MAFLNRRMTTASTSSSSHNGHSLDTNSGHLGLGSSYNANNNSSLYLQRGDSSSNSIMKRVSTMFSPRKKPSLDGEQLRMGIGSGVGYAAPPQSKKSRKKEKLSKARKSVVRDCSDSDLEDLEEIRQPNDLGPPAPFLAQGEEDSHLSTPKKWSTLPPQQKRQRRLSIQSIQSLLSAQPDSSLHSRRRSISQSVISSLHSKNSSFHSRSYSHSLHSLSQSLLEEEAELAEDPVFTATKVTKASAIWAGPPRTTSAPNLLTLLPPTPPAFTLSVRRKPPPRLGLRELPLEVLARVFAFLPRKLLLGLALLSKTFCHAAQMAIYGTLDLRNISPKRQDELNTLLSNRMDLTEMTRELICDDRSSSPTFPSALVLAHMNHLTTLTLPHFSIDLLQHHTAFGLRSVTFLNTDLVPSETMELFTWLDGQVNITTLSFPRSTLNFTIVSNHLIFSTVARQLFIPFTSTFIAFTRSTITLPSAAPTLTHLSFNSIQCYISFGDIHDLGHAKHLLAPYRANTLKEVGVNIDDTLVGGLRPAELVGFLKPSPAPFTPASSDCSGETEEETDSTGLETLQLNFGKSVDKRTVEKVLGAAGAVLGLSFNPPDSETGRGRDRDEKKNVGSTDSHESSKIGEEEHPSGLQNLEISIPWSGPRTEEASLHLQNRYVLYKTIHAVLPRYQALCTLVMRLQAEEKAAPEPQEPDTTTSQPLSILLPAVRVNGQLDIDTNLLDPKQEEFETFSPTDTYEGSAESEGASPFKGRHAGSRSSHASSSQSLASGETAPSAGSIVSLTMFPEPPSSTVIEFDDDLPSQRWESRRISSMTTSGLSVSSSIGGVDWNHGSGGGSRSGSSEPSTPRTPVPETPTTILTESEKKHVSMWIRQCPTLRRVVFLSGAEWGFVMIG</sequence>
<dbReference type="Proteomes" id="UP000799118">
    <property type="component" value="Unassembled WGS sequence"/>
</dbReference>
<name>A0A6A4H9U6_9AGAR</name>
<dbReference type="EMBL" id="ML769560">
    <property type="protein sequence ID" value="KAE9393987.1"/>
    <property type="molecule type" value="Genomic_DNA"/>
</dbReference>
<dbReference type="PROSITE" id="PS50181">
    <property type="entry name" value="FBOX"/>
    <property type="match status" value="1"/>
</dbReference>
<proteinExistence type="predicted"/>
<feature type="compositionally biased region" description="Basic and acidic residues" evidence="1">
    <location>
        <begin position="602"/>
        <end position="632"/>
    </location>
</feature>
<organism evidence="3 4">
    <name type="scientific">Gymnopus androsaceus JB14</name>
    <dbReference type="NCBI Taxonomy" id="1447944"/>
    <lineage>
        <taxon>Eukaryota</taxon>
        <taxon>Fungi</taxon>
        <taxon>Dikarya</taxon>
        <taxon>Basidiomycota</taxon>
        <taxon>Agaricomycotina</taxon>
        <taxon>Agaricomycetes</taxon>
        <taxon>Agaricomycetidae</taxon>
        <taxon>Agaricales</taxon>
        <taxon>Marasmiineae</taxon>
        <taxon>Omphalotaceae</taxon>
        <taxon>Gymnopus</taxon>
    </lineage>
</organism>
<dbReference type="SUPFAM" id="SSF81383">
    <property type="entry name" value="F-box domain"/>
    <property type="match status" value="1"/>
</dbReference>
<dbReference type="OrthoDB" id="3259156at2759"/>
<dbReference type="Pfam" id="PF00646">
    <property type="entry name" value="F-box"/>
    <property type="match status" value="1"/>
</dbReference>
<gene>
    <name evidence="3" type="ORF">BT96DRAFT_978733</name>
</gene>
<feature type="compositionally biased region" description="Polar residues" evidence="1">
    <location>
        <begin position="18"/>
        <end position="28"/>
    </location>
</feature>